<dbReference type="Pfam" id="PF03372">
    <property type="entry name" value="Exo_endo_phos"/>
    <property type="match status" value="1"/>
</dbReference>
<dbReference type="InterPro" id="IPR005135">
    <property type="entry name" value="Endo/exonuclease/phosphatase"/>
</dbReference>
<dbReference type="InterPro" id="IPR036691">
    <property type="entry name" value="Endo/exonu/phosph_ase_sf"/>
</dbReference>
<dbReference type="OrthoDB" id="1750980at2759"/>
<reference evidence="3" key="2">
    <citation type="journal article" date="2023" name="Plants (Basel)">
        <title>Annotation of the Turnera subulata (Passifloraceae) Draft Genome Reveals the S-Locus Evolved after the Divergence of Turneroideae from Passifloroideae in a Stepwise Manner.</title>
        <authorList>
            <person name="Henning P.M."/>
            <person name="Roalson E.H."/>
            <person name="Mir W."/>
            <person name="McCubbin A.G."/>
            <person name="Shore J.S."/>
        </authorList>
    </citation>
    <scope>NUCLEOTIDE SEQUENCE</scope>
    <source>
        <strain evidence="3">F60SS</strain>
    </source>
</reference>
<sequence>MSRGTMNRTKRENNRERERSRSRERAPIPQQSRGRGRPRNNQEEELSEEQGTEDLLNPPDEDPNTTKVKLKETLVSTEPLLDDVDMEELKISYKDMLAAVQVQATEEEKEWGEWTHVTSRARRPGRRNTEKAQTTTLTGPTLQVGGKFAALVGNVEGTHTEREDKGDHHEDTTPTHCNLRGLVKPTSLRQTQLAHKPTTSSPHPLLSSQPPPDGTAAVAGASRAEDRLIVVDTPMDDADSFLKEILTWNCQRAGKQRFKNACKELCQEHRPDIVVVVEPRISGRKAARKIRTLGYSNSHRVDARGFSGGIWVLWQDDRLEVEVEATHTQFIHLKVRKEDTVIYVTAVYGAPQKRWRQFLWRNIEALAQRVASPWFLIGDFNAILDGLERQDSRGRNGAANKAISDCVFHAKLHDIGFEGAKFTWKSGEKYARLDRVLSNAEGLVKYPLASVKHLPRIYSNHNPILLSLKGGQPNQIPAKPFKFLAAWLMHEGFEDFMQNEWDGSRELPKALKLFVDKDTGKISILLPFSTRGGFENGIGQCFDARRSTMGPKVAM</sequence>
<evidence type="ECO:0000313" key="3">
    <source>
        <dbReference type="EMBL" id="KAJ4831177.1"/>
    </source>
</evidence>
<feature type="compositionally biased region" description="Basic and acidic residues" evidence="1">
    <location>
        <begin position="158"/>
        <end position="173"/>
    </location>
</feature>
<feature type="region of interest" description="Disordered" evidence="1">
    <location>
        <begin position="1"/>
        <end position="76"/>
    </location>
</feature>
<feature type="compositionally biased region" description="Acidic residues" evidence="1">
    <location>
        <begin position="43"/>
        <end position="52"/>
    </location>
</feature>
<evidence type="ECO:0000313" key="4">
    <source>
        <dbReference type="Proteomes" id="UP001141552"/>
    </source>
</evidence>
<feature type="region of interest" description="Disordered" evidence="1">
    <location>
        <begin position="158"/>
        <end position="220"/>
    </location>
</feature>
<dbReference type="SUPFAM" id="SSF56219">
    <property type="entry name" value="DNase I-like"/>
    <property type="match status" value="1"/>
</dbReference>
<dbReference type="PANTHER" id="PTHR35218:SF9">
    <property type="entry name" value="ENDONUCLEASE_EXONUCLEASE_PHOSPHATASE DOMAIN-CONTAINING PROTEIN"/>
    <property type="match status" value="1"/>
</dbReference>
<dbReference type="GO" id="GO:0003824">
    <property type="term" value="F:catalytic activity"/>
    <property type="evidence" value="ECO:0007669"/>
    <property type="project" value="InterPro"/>
</dbReference>
<dbReference type="EMBL" id="JAKUCV010005445">
    <property type="protein sequence ID" value="KAJ4831177.1"/>
    <property type="molecule type" value="Genomic_DNA"/>
</dbReference>
<name>A0A9Q0FGZ4_9ROSI</name>
<dbReference type="Proteomes" id="UP001141552">
    <property type="component" value="Unassembled WGS sequence"/>
</dbReference>
<feature type="region of interest" description="Disordered" evidence="1">
    <location>
        <begin position="116"/>
        <end position="136"/>
    </location>
</feature>
<proteinExistence type="predicted"/>
<feature type="domain" description="Endonuclease/exonuclease/phosphatase" evidence="2">
    <location>
        <begin position="246"/>
        <end position="444"/>
    </location>
</feature>
<dbReference type="AlphaFoldDB" id="A0A9Q0FGZ4"/>
<comment type="caution">
    <text evidence="3">The sequence shown here is derived from an EMBL/GenBank/DDBJ whole genome shotgun (WGS) entry which is preliminary data.</text>
</comment>
<evidence type="ECO:0000256" key="1">
    <source>
        <dbReference type="SAM" id="MobiDB-lite"/>
    </source>
</evidence>
<evidence type="ECO:0000259" key="2">
    <source>
        <dbReference type="Pfam" id="PF03372"/>
    </source>
</evidence>
<protein>
    <recommendedName>
        <fullName evidence="2">Endonuclease/exonuclease/phosphatase domain-containing protein</fullName>
    </recommendedName>
</protein>
<keyword evidence="4" id="KW-1185">Reference proteome</keyword>
<dbReference type="PANTHER" id="PTHR35218">
    <property type="entry name" value="RNASE H DOMAIN-CONTAINING PROTEIN"/>
    <property type="match status" value="1"/>
</dbReference>
<dbReference type="Gene3D" id="3.60.10.10">
    <property type="entry name" value="Endonuclease/exonuclease/phosphatase"/>
    <property type="match status" value="1"/>
</dbReference>
<organism evidence="3 4">
    <name type="scientific">Turnera subulata</name>
    <dbReference type="NCBI Taxonomy" id="218843"/>
    <lineage>
        <taxon>Eukaryota</taxon>
        <taxon>Viridiplantae</taxon>
        <taxon>Streptophyta</taxon>
        <taxon>Embryophyta</taxon>
        <taxon>Tracheophyta</taxon>
        <taxon>Spermatophyta</taxon>
        <taxon>Magnoliopsida</taxon>
        <taxon>eudicotyledons</taxon>
        <taxon>Gunneridae</taxon>
        <taxon>Pentapetalae</taxon>
        <taxon>rosids</taxon>
        <taxon>fabids</taxon>
        <taxon>Malpighiales</taxon>
        <taxon>Passifloraceae</taxon>
        <taxon>Turnera</taxon>
    </lineage>
</organism>
<gene>
    <name evidence="3" type="ORF">Tsubulata_047576</name>
</gene>
<feature type="compositionally biased region" description="Basic and acidic residues" evidence="1">
    <location>
        <begin position="9"/>
        <end position="26"/>
    </location>
</feature>
<reference evidence="3" key="1">
    <citation type="submission" date="2022-02" db="EMBL/GenBank/DDBJ databases">
        <authorList>
            <person name="Henning P.M."/>
            <person name="McCubbin A.G."/>
            <person name="Shore J.S."/>
        </authorList>
    </citation>
    <scope>NUCLEOTIDE SEQUENCE</scope>
    <source>
        <strain evidence="3">F60SS</strain>
        <tissue evidence="3">Leaves</tissue>
    </source>
</reference>
<accession>A0A9Q0FGZ4</accession>
<feature type="compositionally biased region" description="Low complexity" evidence="1">
    <location>
        <begin position="197"/>
        <end position="208"/>
    </location>
</feature>